<reference evidence="3 4" key="1">
    <citation type="submission" date="2023-04" db="EMBL/GenBank/DDBJ databases">
        <title>Forest soil microbial communities from Buena Vista Peninsula, Colon Province, Panama.</title>
        <authorList>
            <person name="Bouskill N."/>
        </authorList>
    </citation>
    <scope>NUCLEOTIDE SEQUENCE [LARGE SCALE GENOMIC DNA]</scope>
    <source>
        <strain evidence="3 4">CFH S0262</strain>
    </source>
</reference>
<dbReference type="Proteomes" id="UP001160334">
    <property type="component" value="Unassembled WGS sequence"/>
</dbReference>
<proteinExistence type="predicted"/>
<dbReference type="EMBL" id="JARXVC010000024">
    <property type="protein sequence ID" value="MDH6284596.1"/>
    <property type="molecule type" value="Genomic_DNA"/>
</dbReference>
<feature type="region of interest" description="Disordered" evidence="1">
    <location>
        <begin position="164"/>
        <end position="185"/>
    </location>
</feature>
<gene>
    <name evidence="3" type="ORF">M2280_005857</name>
</gene>
<evidence type="ECO:0000313" key="3">
    <source>
        <dbReference type="EMBL" id="MDH6284596.1"/>
    </source>
</evidence>
<keyword evidence="2" id="KW-1133">Transmembrane helix</keyword>
<evidence type="ECO:0008006" key="5">
    <source>
        <dbReference type="Google" id="ProtNLM"/>
    </source>
</evidence>
<keyword evidence="4" id="KW-1185">Reference proteome</keyword>
<keyword evidence="2" id="KW-0812">Transmembrane</keyword>
<feature type="transmembrane region" description="Helical" evidence="2">
    <location>
        <begin position="237"/>
        <end position="257"/>
    </location>
</feature>
<feature type="transmembrane region" description="Helical" evidence="2">
    <location>
        <begin position="263"/>
        <end position="284"/>
    </location>
</feature>
<evidence type="ECO:0000256" key="1">
    <source>
        <dbReference type="SAM" id="MobiDB-lite"/>
    </source>
</evidence>
<feature type="transmembrane region" description="Helical" evidence="2">
    <location>
        <begin position="114"/>
        <end position="133"/>
    </location>
</feature>
<name>A0ABT6MJU7_9NOCA</name>
<keyword evidence="2" id="KW-0472">Membrane</keyword>
<organism evidence="3 4">
    <name type="scientific">Prescottella agglutinans</name>
    <dbReference type="NCBI Taxonomy" id="1644129"/>
    <lineage>
        <taxon>Bacteria</taxon>
        <taxon>Bacillati</taxon>
        <taxon>Actinomycetota</taxon>
        <taxon>Actinomycetes</taxon>
        <taxon>Mycobacteriales</taxon>
        <taxon>Nocardiaceae</taxon>
        <taxon>Prescottella</taxon>
    </lineage>
</organism>
<evidence type="ECO:0000256" key="2">
    <source>
        <dbReference type="SAM" id="Phobius"/>
    </source>
</evidence>
<comment type="caution">
    <text evidence="3">The sequence shown here is derived from an EMBL/GenBank/DDBJ whole genome shotgun (WGS) entry which is preliminary data.</text>
</comment>
<protein>
    <recommendedName>
        <fullName evidence="5">Peptidase M48 domain-containing protein</fullName>
    </recommendedName>
</protein>
<accession>A0ABT6MJU7</accession>
<feature type="region of interest" description="Disordered" evidence="1">
    <location>
        <begin position="380"/>
        <end position="402"/>
    </location>
</feature>
<feature type="compositionally biased region" description="Basic residues" evidence="1">
    <location>
        <begin position="171"/>
        <end position="185"/>
    </location>
</feature>
<evidence type="ECO:0000313" key="4">
    <source>
        <dbReference type="Proteomes" id="UP001160334"/>
    </source>
</evidence>
<sequence>MFKRNVVDGFDADVESAWIARVDEIRTNVGQKPLRRIRFENGASGGGSYHPWTDTVKLQRGWIASVADPRSPEATGMITHELGHRHHRWSCAAALLGCRSLLAASVLLYLLWPIASAVAISTTVLVIFPALLWQQEFHADDFAADNEGGAIAVVAMLRSYPRRSGTFSHTHPSRSMRVRRQERRHGRPPNAVAFEAAIEEIAAPRDTRTWFERWARRAVGTVRGWCKTPFARRKRRTTAGMVFAAAIFVGAIVLAFTMTARPLLIFAAVLIVGTAVASRGWVVASGDAVSASLRVRGNRGLPGVYEIVDFVRSPFGDTRGEAAEVAAMVLDLADNHSITMVCAAATDGLDERYRTQYGFESADQTLGKQLGTSKRRPLLVRAPRSNPEIHSAATDVSTAAAP</sequence>